<proteinExistence type="predicted"/>
<protein>
    <submittedName>
        <fullName evidence="2">Uncharacterized protein</fullName>
    </submittedName>
</protein>
<evidence type="ECO:0000256" key="1">
    <source>
        <dbReference type="SAM" id="MobiDB-lite"/>
    </source>
</evidence>
<gene>
    <name evidence="2" type="ORF">PanWU01x14_149040</name>
</gene>
<dbReference type="AlphaFoldDB" id="A0A2P5CIP8"/>
<organism evidence="2 3">
    <name type="scientific">Parasponia andersonii</name>
    <name type="common">Sponia andersonii</name>
    <dbReference type="NCBI Taxonomy" id="3476"/>
    <lineage>
        <taxon>Eukaryota</taxon>
        <taxon>Viridiplantae</taxon>
        <taxon>Streptophyta</taxon>
        <taxon>Embryophyta</taxon>
        <taxon>Tracheophyta</taxon>
        <taxon>Spermatophyta</taxon>
        <taxon>Magnoliopsida</taxon>
        <taxon>eudicotyledons</taxon>
        <taxon>Gunneridae</taxon>
        <taxon>Pentapetalae</taxon>
        <taxon>rosids</taxon>
        <taxon>fabids</taxon>
        <taxon>Rosales</taxon>
        <taxon>Cannabaceae</taxon>
        <taxon>Parasponia</taxon>
    </lineage>
</organism>
<reference evidence="3" key="1">
    <citation type="submission" date="2016-06" db="EMBL/GenBank/DDBJ databases">
        <title>Parallel loss of symbiosis genes in relatives of nitrogen-fixing non-legume Parasponia.</title>
        <authorList>
            <person name="Van Velzen R."/>
            <person name="Holmer R."/>
            <person name="Bu F."/>
            <person name="Rutten L."/>
            <person name="Van Zeijl A."/>
            <person name="Liu W."/>
            <person name="Santuari L."/>
            <person name="Cao Q."/>
            <person name="Sharma T."/>
            <person name="Shen D."/>
            <person name="Roswanjaya Y."/>
            <person name="Wardhani T."/>
            <person name="Kalhor M.S."/>
            <person name="Jansen J."/>
            <person name="Van den Hoogen J."/>
            <person name="Gungor B."/>
            <person name="Hartog M."/>
            <person name="Hontelez J."/>
            <person name="Verver J."/>
            <person name="Yang W.-C."/>
            <person name="Schijlen E."/>
            <person name="Repin R."/>
            <person name="Schilthuizen M."/>
            <person name="Schranz E."/>
            <person name="Heidstra R."/>
            <person name="Miyata K."/>
            <person name="Fedorova E."/>
            <person name="Kohlen W."/>
            <person name="Bisseling T."/>
            <person name="Smit S."/>
            <person name="Geurts R."/>
        </authorList>
    </citation>
    <scope>NUCLEOTIDE SEQUENCE [LARGE SCALE GENOMIC DNA]</scope>
    <source>
        <strain evidence="3">cv. WU1-14</strain>
    </source>
</reference>
<feature type="non-terminal residue" evidence="2">
    <location>
        <position position="1"/>
    </location>
</feature>
<dbReference type="EMBL" id="JXTB01000125">
    <property type="protein sequence ID" value="PON60936.1"/>
    <property type="molecule type" value="Genomic_DNA"/>
</dbReference>
<feature type="compositionally biased region" description="Low complexity" evidence="1">
    <location>
        <begin position="16"/>
        <end position="29"/>
    </location>
</feature>
<dbReference type="Proteomes" id="UP000237105">
    <property type="component" value="Unassembled WGS sequence"/>
</dbReference>
<sequence length="73" mass="8336">SIPSASSPHCRRSEPSSSASFSSSSTTTSPRDHHAQIRAQPVRLGHPQISLPPLRKWFCCYSYQLKYERTWNF</sequence>
<evidence type="ECO:0000313" key="3">
    <source>
        <dbReference type="Proteomes" id="UP000237105"/>
    </source>
</evidence>
<name>A0A2P5CIP8_PARAD</name>
<feature type="region of interest" description="Disordered" evidence="1">
    <location>
        <begin position="1"/>
        <end position="45"/>
    </location>
</feature>
<comment type="caution">
    <text evidence="2">The sequence shown here is derived from an EMBL/GenBank/DDBJ whole genome shotgun (WGS) entry which is preliminary data.</text>
</comment>
<keyword evidence="3" id="KW-1185">Reference proteome</keyword>
<accession>A0A2P5CIP8</accession>
<evidence type="ECO:0000313" key="2">
    <source>
        <dbReference type="EMBL" id="PON60936.1"/>
    </source>
</evidence>